<evidence type="ECO:0000259" key="1">
    <source>
        <dbReference type="Pfam" id="PF13274"/>
    </source>
</evidence>
<dbReference type="Pfam" id="PF13274">
    <property type="entry name" value="SocA_Panacea"/>
    <property type="match status" value="1"/>
</dbReference>
<keyword evidence="3" id="KW-1185">Reference proteome</keyword>
<gene>
    <name evidence="2" type="ORF">H7F51_16200</name>
</gene>
<dbReference type="AlphaFoldDB" id="A0A7X1KMW0"/>
<organism evidence="2 3">
    <name type="scientific">Novosphingobium flavum</name>
    <dbReference type="NCBI Taxonomy" id="1778672"/>
    <lineage>
        <taxon>Bacteria</taxon>
        <taxon>Pseudomonadati</taxon>
        <taxon>Pseudomonadota</taxon>
        <taxon>Alphaproteobacteria</taxon>
        <taxon>Sphingomonadales</taxon>
        <taxon>Sphingomonadaceae</taxon>
        <taxon>Novosphingobium</taxon>
    </lineage>
</organism>
<accession>A0A7X1KMW0</accession>
<name>A0A7X1KMW0_9SPHN</name>
<protein>
    <submittedName>
        <fullName evidence="2">SocA family protein</fullName>
    </submittedName>
</protein>
<reference evidence="2 3" key="1">
    <citation type="submission" date="2020-08" db="EMBL/GenBank/DDBJ databases">
        <title>The genome sequence of type strain Novosphingobium flavum NBRC 111647.</title>
        <authorList>
            <person name="Liu Y."/>
        </authorList>
    </citation>
    <scope>NUCLEOTIDE SEQUENCE [LARGE SCALE GENOMIC DNA]</scope>
    <source>
        <strain evidence="2 3">NBRC 111647</strain>
    </source>
</reference>
<proteinExistence type="predicted"/>
<comment type="caution">
    <text evidence="2">The sequence shown here is derived from an EMBL/GenBank/DDBJ whole genome shotgun (WGS) entry which is preliminary data.</text>
</comment>
<dbReference type="EMBL" id="JACLAW010000014">
    <property type="protein sequence ID" value="MBC2667061.1"/>
    <property type="molecule type" value="Genomic_DNA"/>
</dbReference>
<dbReference type="RefSeq" id="WP_185665359.1">
    <property type="nucleotide sequence ID" value="NZ_JACLAW010000014.1"/>
</dbReference>
<dbReference type="Proteomes" id="UP000566813">
    <property type="component" value="Unassembled WGS sequence"/>
</dbReference>
<evidence type="ECO:0000313" key="2">
    <source>
        <dbReference type="EMBL" id="MBC2667061.1"/>
    </source>
</evidence>
<sequence length="192" mass="21607">MNSGTTDLGDGLYDPRAVANLIIEVIHKPITNLTLQKLLYFVHGAHLLQKKKALVTGYFEAWTHGPVHPAIYSEFKDFGSEPITRKAFRKNIRTGELLDINIELDSDTISICNSVINSLRNLSPGQLVALSHASGSAWHKVYRRSKSEHMLGLRMSNKAILDGYKSHWFLADKLEVANEPTEDTPLTYYRLS</sequence>
<dbReference type="NCBIfam" id="NF047745">
    <property type="entry name" value="SocA_antitoxin"/>
    <property type="match status" value="1"/>
</dbReference>
<evidence type="ECO:0000313" key="3">
    <source>
        <dbReference type="Proteomes" id="UP000566813"/>
    </source>
</evidence>
<feature type="domain" description="Antitoxin SocA-like Panacea" evidence="1">
    <location>
        <begin position="35"/>
        <end position="139"/>
    </location>
</feature>
<dbReference type="InterPro" id="IPR025272">
    <property type="entry name" value="SocA_Panacea"/>
</dbReference>